<dbReference type="Proteomes" id="UP000051162">
    <property type="component" value="Unassembled WGS sequence"/>
</dbReference>
<evidence type="ECO:0000259" key="2">
    <source>
        <dbReference type="Pfam" id="PF13731"/>
    </source>
</evidence>
<sequence length="695" mass="72777">MSVITLMMGLGLGAGTAAQAADQAPVTTAPTGISLARSSAAIAPAPETMSHARIVTTPDGSAIALTTGPSQFGAAWSTPSAALDLRRNQTIGVWVNLGTRHQAGSDGLAVVLQNDRRGTAAMPAMGSQVVGETLGVLATDTNPNQASAQKLSQTAIQRSWAFGVIPASVATTAQPGAANAFTALTGTGQHLATLYPALASTYRRLRAGGLLSGWLTPERNAYALVPKTLNAVNDLADGRWHHLTLTWNAQAGTMTTTYDDRNPATAASQPGVSRTVPLDRQAIDPHHTGHVRWGLTATTNRQDTTTLVVVDQTPAAAQTSAVTRLTDLTQQRAVTTGSSVNAGDRVSLTLRLANRNPRATWAAIAGQLQLPADLRLTRGQWVAANGQTSALSSQELRQAALPVALKRRLDPHQTPVELRLTGRIAAVPTTQKVAATTSRLTSNLGVTRVTTPDFTVAAKHALTLAVTSGQQVQLPSRQGTMVTGRVRDWADASHPAVVLRTTLNGLTRPAVTVAPTGTFKVRLQADQLRIGPNRLQLTATTAKGTRRSAPVTVTVTVPGSLQFLMLNTASGFEPGRFSGQNQLVQRRAGWQIVVQDTRGTGKQWTLDAQATPFTDAAGHRLAGGPVNVTATGTTPLNTSPTPILTHRTDDQVADGVTNVVAGWTDRTGVLLEVDGGTPTGTYRGTITWTLTDAPS</sequence>
<evidence type="ECO:0000313" key="3">
    <source>
        <dbReference type="EMBL" id="KRK73494.1"/>
    </source>
</evidence>
<dbReference type="EMBL" id="AZDT01000061">
    <property type="protein sequence ID" value="KRK73494.1"/>
    <property type="molecule type" value="Genomic_DNA"/>
</dbReference>
<keyword evidence="4" id="KW-1185">Reference proteome</keyword>
<organism evidence="3 4">
    <name type="scientific">Levilactobacillus namurensis DSM 19117</name>
    <dbReference type="NCBI Taxonomy" id="1423773"/>
    <lineage>
        <taxon>Bacteria</taxon>
        <taxon>Bacillati</taxon>
        <taxon>Bacillota</taxon>
        <taxon>Bacilli</taxon>
        <taxon>Lactobacillales</taxon>
        <taxon>Lactobacillaceae</taxon>
        <taxon>Levilactobacillus</taxon>
    </lineage>
</organism>
<reference evidence="3 4" key="1">
    <citation type="journal article" date="2015" name="Genome Announc.">
        <title>Expanding the biotechnology potential of lactobacilli through comparative genomics of 213 strains and associated genera.</title>
        <authorList>
            <person name="Sun Z."/>
            <person name="Harris H.M."/>
            <person name="McCann A."/>
            <person name="Guo C."/>
            <person name="Argimon S."/>
            <person name="Zhang W."/>
            <person name="Yang X."/>
            <person name="Jeffery I.B."/>
            <person name="Cooney J.C."/>
            <person name="Kagawa T.F."/>
            <person name="Liu W."/>
            <person name="Song Y."/>
            <person name="Salvetti E."/>
            <person name="Wrobel A."/>
            <person name="Rasinkangas P."/>
            <person name="Parkhill J."/>
            <person name="Rea M.C."/>
            <person name="O'Sullivan O."/>
            <person name="Ritari J."/>
            <person name="Douillard F.P."/>
            <person name="Paul Ross R."/>
            <person name="Yang R."/>
            <person name="Briner A.E."/>
            <person name="Felis G.E."/>
            <person name="de Vos W.M."/>
            <person name="Barrangou R."/>
            <person name="Klaenhammer T.R."/>
            <person name="Caufield P.W."/>
            <person name="Cui Y."/>
            <person name="Zhang H."/>
            <person name="O'Toole P.W."/>
        </authorList>
    </citation>
    <scope>NUCLEOTIDE SEQUENCE [LARGE SCALE GENOMIC DNA]</scope>
    <source>
        <strain evidence="3 4">DSM 19117</strain>
    </source>
</reference>
<dbReference type="SUPFAM" id="SSF49899">
    <property type="entry name" value="Concanavalin A-like lectins/glucanases"/>
    <property type="match status" value="1"/>
</dbReference>
<dbReference type="PATRIC" id="fig|1423773.3.peg.637"/>
<protein>
    <recommendedName>
        <fullName evidence="2">WxL domain-containing protein</fullName>
    </recommendedName>
</protein>
<feature type="chain" id="PRO_5006406153" description="WxL domain-containing protein" evidence="1">
    <location>
        <begin position="21"/>
        <end position="695"/>
    </location>
</feature>
<keyword evidence="1" id="KW-0732">Signal</keyword>
<dbReference type="Pfam" id="PF13731">
    <property type="entry name" value="WxL"/>
    <property type="match status" value="1"/>
</dbReference>
<feature type="domain" description="WxL" evidence="2">
    <location>
        <begin position="590"/>
        <end position="694"/>
    </location>
</feature>
<dbReference type="STRING" id="1423773.FD30_GL000623"/>
<dbReference type="AlphaFoldDB" id="A0A0R1JPV9"/>
<dbReference type="InterPro" id="IPR013320">
    <property type="entry name" value="ConA-like_dom_sf"/>
</dbReference>
<dbReference type="InterPro" id="IPR027994">
    <property type="entry name" value="WxL_dom"/>
</dbReference>
<evidence type="ECO:0000256" key="1">
    <source>
        <dbReference type="SAM" id="SignalP"/>
    </source>
</evidence>
<feature type="signal peptide" evidence="1">
    <location>
        <begin position="1"/>
        <end position="20"/>
    </location>
</feature>
<evidence type="ECO:0000313" key="4">
    <source>
        <dbReference type="Proteomes" id="UP000051162"/>
    </source>
</evidence>
<name>A0A0R1JPV9_9LACO</name>
<dbReference type="Gene3D" id="2.60.120.200">
    <property type="match status" value="1"/>
</dbReference>
<proteinExistence type="predicted"/>
<gene>
    <name evidence="3" type="ORF">FD30_GL000623</name>
</gene>
<accession>A0A0R1JPV9</accession>
<comment type="caution">
    <text evidence="3">The sequence shown here is derived from an EMBL/GenBank/DDBJ whole genome shotgun (WGS) entry which is preliminary data.</text>
</comment>